<dbReference type="SMART" id="SM00382">
    <property type="entry name" value="AAA"/>
    <property type="match status" value="1"/>
</dbReference>
<feature type="transmembrane region" description="Helical" evidence="9">
    <location>
        <begin position="256"/>
        <end position="275"/>
    </location>
</feature>
<gene>
    <name evidence="12" type="ORF">IAB68_01865</name>
</gene>
<dbReference type="PANTHER" id="PTHR43394">
    <property type="entry name" value="ATP-DEPENDENT PERMEASE MDL1, MITOCHONDRIAL"/>
    <property type="match status" value="1"/>
</dbReference>
<protein>
    <submittedName>
        <fullName evidence="12">ABC transporter ATP-binding protein</fullName>
    </submittedName>
</protein>
<dbReference type="Gene3D" id="1.20.1560.10">
    <property type="entry name" value="ABC transporter type 1, transmembrane domain"/>
    <property type="match status" value="1"/>
</dbReference>
<dbReference type="PROSITE" id="PS00211">
    <property type="entry name" value="ABC_TRANSPORTER_1"/>
    <property type="match status" value="1"/>
</dbReference>
<keyword evidence="5" id="KW-0547">Nucleotide-binding</keyword>
<dbReference type="InterPro" id="IPR039421">
    <property type="entry name" value="Type_1_exporter"/>
</dbReference>
<dbReference type="FunFam" id="3.40.50.300:FF:000221">
    <property type="entry name" value="Multidrug ABC transporter ATP-binding protein"/>
    <property type="match status" value="1"/>
</dbReference>
<dbReference type="InterPro" id="IPR003439">
    <property type="entry name" value="ABC_transporter-like_ATP-bd"/>
</dbReference>
<dbReference type="PANTHER" id="PTHR43394:SF1">
    <property type="entry name" value="ATP-BINDING CASSETTE SUB-FAMILY B MEMBER 10, MITOCHONDRIAL"/>
    <property type="match status" value="1"/>
</dbReference>
<sequence>MKEIQKKKNLKELKNIYHLVKQDKWKLLAAFMCILISSIFSISNGYLQGEITESIIALNIKAALLFLGIYFILCVVFNNFISNIGVMIASKIESNLSRKLSIMVYKKTLDLPSYAFEEKTSGELINRITSDTETLSNTFNSIIQILINAFGCLIILIYIFFNSWIVGVEILVFLVLIFAITKFFNPKIKRINKELKAKKDEYTALSTESIRGIREIKTLGIKKNLINEVSNLRKLIFNKDIEDINVHRTYSIIMHLVRTLLEVIVFATCLIEIYFGRSSIGFFMAMTWYVYKYTWLVDNLTSMNRMYQRLFVSLRRINEVIDNTLYDDEKFGKVDIKNPNGVITFDDVTFNYPNEKQTLNNFSVKFNTNKKIAVVGKSGQGKSTLFNLITRIFDCNTGNIYLDNINIKDLTEVSLRKNISVIRQEPFLFNRTIIENFKVVKPNITLKEVKKYCKMAYLDDYIESLPEKYDTKLGEGGVNLSGGQKQRLSIARALAKESKVILFDEATSALDNESQSYIKKVIDDLVKDHTVIIIAHRLSTIVDADKIYVVDKGKIVDSGTHKELLKKSKVYKKLYENEDKN</sequence>
<evidence type="ECO:0000256" key="9">
    <source>
        <dbReference type="SAM" id="Phobius"/>
    </source>
</evidence>
<evidence type="ECO:0000256" key="7">
    <source>
        <dbReference type="ARBA" id="ARBA00022989"/>
    </source>
</evidence>
<dbReference type="SUPFAM" id="SSF52540">
    <property type="entry name" value="P-loop containing nucleoside triphosphate hydrolases"/>
    <property type="match status" value="1"/>
</dbReference>
<proteinExistence type="predicted"/>
<dbReference type="Pfam" id="PF00664">
    <property type="entry name" value="ABC_membrane"/>
    <property type="match status" value="1"/>
</dbReference>
<reference evidence="12" key="2">
    <citation type="journal article" date="2021" name="PeerJ">
        <title>Extensive microbial diversity within the chicken gut microbiome revealed by metagenomics and culture.</title>
        <authorList>
            <person name="Gilroy R."/>
            <person name="Ravi A."/>
            <person name="Getino M."/>
            <person name="Pursley I."/>
            <person name="Horton D.L."/>
            <person name="Alikhan N.F."/>
            <person name="Baker D."/>
            <person name="Gharbi K."/>
            <person name="Hall N."/>
            <person name="Watson M."/>
            <person name="Adriaenssens E.M."/>
            <person name="Foster-Nyarko E."/>
            <person name="Jarju S."/>
            <person name="Secka A."/>
            <person name="Antonio M."/>
            <person name="Oren A."/>
            <person name="Chaudhuri R.R."/>
            <person name="La Ragione R."/>
            <person name="Hildebrand F."/>
            <person name="Pallen M.J."/>
        </authorList>
    </citation>
    <scope>NUCLEOTIDE SEQUENCE</scope>
    <source>
        <strain evidence="12">CHK193-30670</strain>
    </source>
</reference>
<dbReference type="SUPFAM" id="SSF90123">
    <property type="entry name" value="ABC transporter transmembrane region"/>
    <property type="match status" value="1"/>
</dbReference>
<dbReference type="GO" id="GO:0015421">
    <property type="term" value="F:ABC-type oligopeptide transporter activity"/>
    <property type="evidence" value="ECO:0007669"/>
    <property type="project" value="TreeGrafter"/>
</dbReference>
<evidence type="ECO:0000259" key="10">
    <source>
        <dbReference type="PROSITE" id="PS50893"/>
    </source>
</evidence>
<dbReference type="PROSITE" id="PS50893">
    <property type="entry name" value="ABC_TRANSPORTER_2"/>
    <property type="match status" value="1"/>
</dbReference>
<dbReference type="CDD" id="cd07346">
    <property type="entry name" value="ABC_6TM_exporters"/>
    <property type="match status" value="1"/>
</dbReference>
<dbReference type="PROSITE" id="PS50929">
    <property type="entry name" value="ABC_TM1F"/>
    <property type="match status" value="1"/>
</dbReference>
<feature type="domain" description="ABC transporter" evidence="10">
    <location>
        <begin position="343"/>
        <end position="577"/>
    </location>
</feature>
<accession>A0A9D1IQF2</accession>
<name>A0A9D1IQF2_9FIRM</name>
<keyword evidence="4 9" id="KW-0812">Transmembrane</keyword>
<dbReference type="InterPro" id="IPR027417">
    <property type="entry name" value="P-loop_NTPase"/>
</dbReference>
<evidence type="ECO:0000256" key="6">
    <source>
        <dbReference type="ARBA" id="ARBA00022840"/>
    </source>
</evidence>
<dbReference type="InterPro" id="IPR003593">
    <property type="entry name" value="AAA+_ATPase"/>
</dbReference>
<evidence type="ECO:0000256" key="5">
    <source>
        <dbReference type="ARBA" id="ARBA00022741"/>
    </source>
</evidence>
<evidence type="ECO:0000256" key="3">
    <source>
        <dbReference type="ARBA" id="ARBA00022475"/>
    </source>
</evidence>
<comment type="caution">
    <text evidence="12">The sequence shown here is derived from an EMBL/GenBank/DDBJ whole genome shotgun (WGS) entry which is preliminary data.</text>
</comment>
<dbReference type="Proteomes" id="UP000824074">
    <property type="component" value="Unassembled WGS sequence"/>
</dbReference>
<evidence type="ECO:0000256" key="8">
    <source>
        <dbReference type="ARBA" id="ARBA00023136"/>
    </source>
</evidence>
<evidence type="ECO:0000259" key="11">
    <source>
        <dbReference type="PROSITE" id="PS50929"/>
    </source>
</evidence>
<evidence type="ECO:0000313" key="13">
    <source>
        <dbReference type="Proteomes" id="UP000824074"/>
    </source>
</evidence>
<feature type="transmembrane region" description="Helical" evidence="9">
    <location>
        <begin position="142"/>
        <end position="161"/>
    </location>
</feature>
<comment type="subcellular location">
    <subcellularLocation>
        <location evidence="1">Cell membrane</location>
        <topology evidence="1">Multi-pass membrane protein</topology>
    </subcellularLocation>
</comment>
<dbReference type="GO" id="GO:0016887">
    <property type="term" value="F:ATP hydrolysis activity"/>
    <property type="evidence" value="ECO:0007669"/>
    <property type="project" value="InterPro"/>
</dbReference>
<keyword evidence="7 9" id="KW-1133">Transmembrane helix</keyword>
<evidence type="ECO:0000256" key="4">
    <source>
        <dbReference type="ARBA" id="ARBA00022692"/>
    </source>
</evidence>
<dbReference type="Pfam" id="PF00005">
    <property type="entry name" value="ABC_tran"/>
    <property type="match status" value="1"/>
</dbReference>
<organism evidence="12 13">
    <name type="scientific">Candidatus Aphodocola excrementigallinarum</name>
    <dbReference type="NCBI Taxonomy" id="2840670"/>
    <lineage>
        <taxon>Bacteria</taxon>
        <taxon>Bacillati</taxon>
        <taxon>Bacillota</taxon>
        <taxon>Bacilli</taxon>
        <taxon>Candidatus Aphodocola</taxon>
    </lineage>
</organism>
<keyword evidence="2" id="KW-0813">Transport</keyword>
<evidence type="ECO:0000313" key="12">
    <source>
        <dbReference type="EMBL" id="HIU40034.1"/>
    </source>
</evidence>
<feature type="transmembrane region" description="Helical" evidence="9">
    <location>
        <begin position="167"/>
        <end position="184"/>
    </location>
</feature>
<dbReference type="InterPro" id="IPR017871">
    <property type="entry name" value="ABC_transporter-like_CS"/>
</dbReference>
<reference evidence="12" key="1">
    <citation type="submission" date="2020-10" db="EMBL/GenBank/DDBJ databases">
        <authorList>
            <person name="Gilroy R."/>
        </authorList>
    </citation>
    <scope>NUCLEOTIDE SEQUENCE</scope>
    <source>
        <strain evidence="12">CHK193-30670</strain>
    </source>
</reference>
<dbReference type="InterPro" id="IPR011527">
    <property type="entry name" value="ABC1_TM_dom"/>
</dbReference>
<keyword evidence="8 9" id="KW-0472">Membrane</keyword>
<keyword evidence="6 12" id="KW-0067">ATP-binding</keyword>
<feature type="domain" description="ABC transmembrane type-1" evidence="11">
    <location>
        <begin position="28"/>
        <end position="309"/>
    </location>
</feature>
<evidence type="ECO:0000256" key="2">
    <source>
        <dbReference type="ARBA" id="ARBA00022448"/>
    </source>
</evidence>
<dbReference type="AlphaFoldDB" id="A0A9D1IQF2"/>
<dbReference type="InterPro" id="IPR036640">
    <property type="entry name" value="ABC1_TM_sf"/>
</dbReference>
<feature type="transmembrane region" description="Helical" evidence="9">
    <location>
        <begin position="27"/>
        <end position="47"/>
    </location>
</feature>
<dbReference type="Gene3D" id="3.40.50.300">
    <property type="entry name" value="P-loop containing nucleotide triphosphate hydrolases"/>
    <property type="match status" value="1"/>
</dbReference>
<dbReference type="GO" id="GO:0005886">
    <property type="term" value="C:plasma membrane"/>
    <property type="evidence" value="ECO:0007669"/>
    <property type="project" value="UniProtKB-SubCell"/>
</dbReference>
<feature type="transmembrane region" description="Helical" evidence="9">
    <location>
        <begin position="67"/>
        <end position="89"/>
    </location>
</feature>
<keyword evidence="3" id="KW-1003">Cell membrane</keyword>
<dbReference type="EMBL" id="DVMT01000017">
    <property type="protein sequence ID" value="HIU40034.1"/>
    <property type="molecule type" value="Genomic_DNA"/>
</dbReference>
<dbReference type="GO" id="GO:0005524">
    <property type="term" value="F:ATP binding"/>
    <property type="evidence" value="ECO:0007669"/>
    <property type="project" value="UniProtKB-KW"/>
</dbReference>
<evidence type="ECO:0000256" key="1">
    <source>
        <dbReference type="ARBA" id="ARBA00004651"/>
    </source>
</evidence>